<dbReference type="AlphaFoldDB" id="A0A4C1VIR2"/>
<gene>
    <name evidence="2" type="ORF">EVAR_95608_1</name>
</gene>
<feature type="compositionally biased region" description="Pro residues" evidence="1">
    <location>
        <begin position="145"/>
        <end position="158"/>
    </location>
</feature>
<dbReference type="Proteomes" id="UP000299102">
    <property type="component" value="Unassembled WGS sequence"/>
</dbReference>
<organism evidence="2 3">
    <name type="scientific">Eumeta variegata</name>
    <name type="common">Bagworm moth</name>
    <name type="synonym">Eumeta japonica</name>
    <dbReference type="NCBI Taxonomy" id="151549"/>
    <lineage>
        <taxon>Eukaryota</taxon>
        <taxon>Metazoa</taxon>
        <taxon>Ecdysozoa</taxon>
        <taxon>Arthropoda</taxon>
        <taxon>Hexapoda</taxon>
        <taxon>Insecta</taxon>
        <taxon>Pterygota</taxon>
        <taxon>Neoptera</taxon>
        <taxon>Endopterygota</taxon>
        <taxon>Lepidoptera</taxon>
        <taxon>Glossata</taxon>
        <taxon>Ditrysia</taxon>
        <taxon>Tineoidea</taxon>
        <taxon>Psychidae</taxon>
        <taxon>Oiketicinae</taxon>
        <taxon>Eumeta</taxon>
    </lineage>
</organism>
<sequence length="158" mass="16795">MYSHVQLSINCSGIDASIAVRKGCRPASALNGRATELHSFVYHATRPACRRSSRGGVLRGVPSNPVSDPDMEVELIPIKELTKRPAAIRLSEESDSDFDPGKLSQPYVASQEAVVEKSNKAAAPTTAKNTNENNSDKAVVTAFPTPAPSGPKPPPVFV</sequence>
<dbReference type="EMBL" id="BGZK01000357">
    <property type="protein sequence ID" value="GBP38988.1"/>
    <property type="molecule type" value="Genomic_DNA"/>
</dbReference>
<feature type="region of interest" description="Disordered" evidence="1">
    <location>
        <begin position="88"/>
        <end position="158"/>
    </location>
</feature>
<feature type="compositionally biased region" description="Low complexity" evidence="1">
    <location>
        <begin position="120"/>
        <end position="133"/>
    </location>
</feature>
<evidence type="ECO:0000313" key="3">
    <source>
        <dbReference type="Proteomes" id="UP000299102"/>
    </source>
</evidence>
<protein>
    <submittedName>
        <fullName evidence="2">Uncharacterized protein</fullName>
    </submittedName>
</protein>
<proteinExistence type="predicted"/>
<comment type="caution">
    <text evidence="2">The sequence shown here is derived from an EMBL/GenBank/DDBJ whole genome shotgun (WGS) entry which is preliminary data.</text>
</comment>
<evidence type="ECO:0000313" key="2">
    <source>
        <dbReference type="EMBL" id="GBP38988.1"/>
    </source>
</evidence>
<reference evidence="2 3" key="1">
    <citation type="journal article" date="2019" name="Commun. Biol.">
        <title>The bagworm genome reveals a unique fibroin gene that provides high tensile strength.</title>
        <authorList>
            <person name="Kono N."/>
            <person name="Nakamura H."/>
            <person name="Ohtoshi R."/>
            <person name="Tomita M."/>
            <person name="Numata K."/>
            <person name="Arakawa K."/>
        </authorList>
    </citation>
    <scope>NUCLEOTIDE SEQUENCE [LARGE SCALE GENOMIC DNA]</scope>
</reference>
<accession>A0A4C1VIR2</accession>
<name>A0A4C1VIR2_EUMVA</name>
<evidence type="ECO:0000256" key="1">
    <source>
        <dbReference type="SAM" id="MobiDB-lite"/>
    </source>
</evidence>
<keyword evidence="3" id="KW-1185">Reference proteome</keyword>
<feature type="region of interest" description="Disordered" evidence="1">
    <location>
        <begin position="52"/>
        <end position="71"/>
    </location>
</feature>